<dbReference type="InterPro" id="IPR009056">
    <property type="entry name" value="Cyt_c-like_dom"/>
</dbReference>
<evidence type="ECO:0000256" key="7">
    <source>
        <dbReference type="ARBA" id="ARBA00023004"/>
    </source>
</evidence>
<dbReference type="Proteomes" id="UP000006735">
    <property type="component" value="Chromosome"/>
</dbReference>
<feature type="domain" description="Cytochrome c" evidence="10">
    <location>
        <begin position="194"/>
        <end position="346"/>
    </location>
</feature>
<evidence type="ECO:0000256" key="2">
    <source>
        <dbReference type="ARBA" id="ARBA00022617"/>
    </source>
</evidence>
<feature type="binding site" description="axial binding residue" evidence="9">
    <location>
        <position position="67"/>
    </location>
    <ligand>
        <name>heme c</name>
        <dbReference type="ChEBI" id="CHEBI:61717"/>
        <label>1</label>
    </ligand>
    <ligandPart>
        <name>Fe</name>
        <dbReference type="ChEBI" id="CHEBI:18248"/>
    </ligandPart>
</feature>
<dbReference type="SUPFAM" id="SSF46626">
    <property type="entry name" value="Cytochrome c"/>
    <property type="match status" value="2"/>
</dbReference>
<keyword evidence="12" id="KW-1185">Reference proteome</keyword>
<dbReference type="KEGG" id="xoo:XOO0119"/>
<feature type="binding site" description="covalent" evidence="8">
    <location>
        <position position="212"/>
    </location>
    <ligand>
        <name>heme c</name>
        <dbReference type="ChEBI" id="CHEBI:61717"/>
        <label>2</label>
    </ligand>
</feature>
<evidence type="ECO:0000256" key="6">
    <source>
        <dbReference type="ARBA" id="ARBA00023002"/>
    </source>
</evidence>
<dbReference type="InterPro" id="IPR004852">
    <property type="entry name" value="Di-haem_cyt_c_peroxidsae"/>
</dbReference>
<keyword evidence="2 8" id="KW-0349">Heme</keyword>
<dbReference type="GO" id="GO:0009055">
    <property type="term" value="F:electron transfer activity"/>
    <property type="evidence" value="ECO:0007669"/>
    <property type="project" value="InterPro"/>
</dbReference>
<proteinExistence type="predicted"/>
<feature type="binding site" description="axial binding residue" evidence="9">
    <location>
        <position position="213"/>
    </location>
    <ligand>
        <name>heme c</name>
        <dbReference type="ChEBI" id="CHEBI:61717"/>
        <label>2</label>
    </ligand>
    <ligandPart>
        <name>Fe</name>
        <dbReference type="ChEBI" id="CHEBI:18248"/>
    </ligandPart>
</feature>
<accession>Q5H6P7</accession>
<evidence type="ECO:0000313" key="11">
    <source>
        <dbReference type="EMBL" id="AAW73373.1"/>
    </source>
</evidence>
<keyword evidence="3 9" id="KW-0479">Metal-binding</keyword>
<keyword evidence="6" id="KW-0560">Oxidoreductase</keyword>
<dbReference type="STRING" id="291331.XOO0119"/>
<evidence type="ECO:0000259" key="10">
    <source>
        <dbReference type="PROSITE" id="PS51007"/>
    </source>
</evidence>
<dbReference type="HOGENOM" id="CLU_034652_3_1_6"/>
<comment type="cofactor">
    <cofactor evidence="8">
        <name>heme</name>
        <dbReference type="ChEBI" id="CHEBI:30413"/>
    </cofactor>
    <text evidence="8">Binds 2 heme groups.</text>
</comment>
<dbReference type="GO" id="GO:0042597">
    <property type="term" value="C:periplasmic space"/>
    <property type="evidence" value="ECO:0007669"/>
    <property type="project" value="UniProtKB-SubCell"/>
</dbReference>
<dbReference type="InterPro" id="IPR036909">
    <property type="entry name" value="Cyt_c-like_dom_sf"/>
</dbReference>
<dbReference type="InterPro" id="IPR026259">
    <property type="entry name" value="MauG/Cytc_peroxidase"/>
</dbReference>
<reference evidence="11 12" key="1">
    <citation type="journal article" date="2005" name="Nucleic Acids Res.">
        <title>The genome sequence of Xanthomonas oryzae pathovar oryzae KACC10331, the bacterial blight pathogen of rice.</title>
        <authorList>
            <person name="Lee B.M."/>
            <person name="Park Y.J."/>
            <person name="Park D.S."/>
            <person name="Kang H.W."/>
            <person name="Kim J.G."/>
            <person name="Song E.S."/>
            <person name="Park I.C."/>
            <person name="Yoon U.H."/>
            <person name="Hahn J.H."/>
            <person name="Koo B.S."/>
            <person name="Lee G.B."/>
            <person name="Kim H."/>
            <person name="Park H.S."/>
            <person name="Yoon K.O."/>
            <person name="Kim J.H."/>
            <person name="Jung C.H."/>
            <person name="Koh N.H."/>
            <person name="Seo J.S."/>
            <person name="Go S.J."/>
        </authorList>
    </citation>
    <scope>NUCLEOTIDE SEQUENCE [LARGE SCALE GENOMIC DNA]</scope>
    <source>
        <strain evidence="12">KACC10331 / KXO85</strain>
    </source>
</reference>
<dbReference type="PROSITE" id="PS51007">
    <property type="entry name" value="CYTC"/>
    <property type="match status" value="1"/>
</dbReference>
<feature type="binding site" description="covalent" evidence="8">
    <location>
        <position position="209"/>
    </location>
    <ligand>
        <name>heme c</name>
        <dbReference type="ChEBI" id="CHEBI:61717"/>
        <label>2</label>
    </ligand>
</feature>
<sequence>MKSSKMSRQIIISIFLTVVLLLLGVRWLAGLDLDQGERRQATVALGNTLFQDTTLSARRTLACSSCHDPSKAFAQDIAVPIVYGQRTGTRNVPSLLDLPYFTHFFWDGREEKLERVAVAAFTNQAEMAQPDMSVLIKAVSQRLDYRTQFKAAFGDERVDQERISSAILAYLASVTTGRSRYDAFVAGNTTALTTAERRGLDVFRGKADCSSCHALNGTPAAFTDNRFHHSNVGMDRMAGQISTTIESFKTKREQGVPVAELVLSDPDMAALGRFAISGQGNDLAAYRTPTLRNVTRTPPYMHDGSVQNLEEAIQREIYYRSLSRGTPISLTAGEKNDLYAFLHALEDLPNNAH</sequence>
<evidence type="ECO:0000256" key="5">
    <source>
        <dbReference type="ARBA" id="ARBA00022764"/>
    </source>
</evidence>
<feature type="binding site" description="covalent" evidence="8">
    <location>
        <position position="63"/>
    </location>
    <ligand>
        <name>heme c</name>
        <dbReference type="ChEBI" id="CHEBI:61717"/>
        <label>1</label>
    </ligand>
</feature>
<evidence type="ECO:0000256" key="4">
    <source>
        <dbReference type="ARBA" id="ARBA00022729"/>
    </source>
</evidence>
<evidence type="ECO:0000256" key="9">
    <source>
        <dbReference type="PIRSR" id="PIRSR000294-2"/>
    </source>
</evidence>
<evidence type="ECO:0000313" key="12">
    <source>
        <dbReference type="Proteomes" id="UP000006735"/>
    </source>
</evidence>
<comment type="subcellular location">
    <subcellularLocation>
        <location evidence="1">Periplasm</location>
    </subcellularLocation>
</comment>
<comment type="PTM">
    <text evidence="8">Binds 2 heme groups per subunit.</text>
</comment>
<dbReference type="InterPro" id="IPR051395">
    <property type="entry name" value="Cytochrome_c_Peroxidase/MauG"/>
</dbReference>
<dbReference type="PIRSF" id="PIRSF000294">
    <property type="entry name" value="Cytochrome-c_peroxidase"/>
    <property type="match status" value="1"/>
</dbReference>
<keyword evidence="7 9" id="KW-0408">Iron</keyword>
<dbReference type="EMBL" id="AE013598">
    <property type="protein sequence ID" value="AAW73373.1"/>
    <property type="molecule type" value="Genomic_DNA"/>
</dbReference>
<keyword evidence="5" id="KW-0574">Periplasm</keyword>
<dbReference type="GO" id="GO:0004130">
    <property type="term" value="F:cytochrome-c peroxidase activity"/>
    <property type="evidence" value="ECO:0007669"/>
    <property type="project" value="TreeGrafter"/>
</dbReference>
<protein>
    <submittedName>
        <fullName evidence="11">Methylamine utilization protein</fullName>
    </submittedName>
</protein>
<dbReference type="PANTHER" id="PTHR30600:SF10">
    <property type="entry name" value="BLL6722 PROTEIN"/>
    <property type="match status" value="1"/>
</dbReference>
<evidence type="ECO:0000256" key="1">
    <source>
        <dbReference type="ARBA" id="ARBA00004418"/>
    </source>
</evidence>
<feature type="binding site" description="covalent" evidence="8">
    <location>
        <position position="66"/>
    </location>
    <ligand>
        <name>heme c</name>
        <dbReference type="ChEBI" id="CHEBI:61717"/>
        <label>1</label>
    </ligand>
</feature>
<organism evidence="11 12">
    <name type="scientific">Xanthomonas oryzae pv. oryzae (strain KACC10331 / KXO85)</name>
    <dbReference type="NCBI Taxonomy" id="291331"/>
    <lineage>
        <taxon>Bacteria</taxon>
        <taxon>Pseudomonadati</taxon>
        <taxon>Pseudomonadota</taxon>
        <taxon>Gammaproteobacteria</taxon>
        <taxon>Lysobacterales</taxon>
        <taxon>Lysobacteraceae</taxon>
        <taxon>Xanthomonas</taxon>
    </lineage>
</organism>
<evidence type="ECO:0000256" key="3">
    <source>
        <dbReference type="ARBA" id="ARBA00022723"/>
    </source>
</evidence>
<gene>
    <name evidence="11" type="primary">mauG</name>
    <name evidence="11" type="ordered locus">XOO0119</name>
</gene>
<keyword evidence="4" id="KW-0732">Signal</keyword>
<dbReference type="AlphaFoldDB" id="Q5H6P7"/>
<dbReference type="Gene3D" id="1.10.760.10">
    <property type="entry name" value="Cytochrome c-like domain"/>
    <property type="match status" value="2"/>
</dbReference>
<dbReference type="GO" id="GO:0046872">
    <property type="term" value="F:metal ion binding"/>
    <property type="evidence" value="ECO:0007669"/>
    <property type="project" value="UniProtKB-KW"/>
</dbReference>
<dbReference type="Pfam" id="PF03150">
    <property type="entry name" value="CCP_MauG"/>
    <property type="match status" value="1"/>
</dbReference>
<evidence type="ECO:0000256" key="8">
    <source>
        <dbReference type="PIRSR" id="PIRSR000294-1"/>
    </source>
</evidence>
<dbReference type="GO" id="GO:0020037">
    <property type="term" value="F:heme binding"/>
    <property type="evidence" value="ECO:0007669"/>
    <property type="project" value="InterPro"/>
</dbReference>
<name>Q5H6P7_XANOR</name>
<dbReference type="PANTHER" id="PTHR30600">
    <property type="entry name" value="CYTOCHROME C PEROXIDASE-RELATED"/>
    <property type="match status" value="1"/>
</dbReference>